<reference evidence="7" key="1">
    <citation type="submission" date="2021-09" db="EMBL/GenBank/DDBJ databases">
        <authorList>
            <consortium name="AG Swart"/>
            <person name="Singh M."/>
            <person name="Singh A."/>
            <person name="Seah K."/>
            <person name="Emmerich C."/>
        </authorList>
    </citation>
    <scope>NUCLEOTIDE SEQUENCE</scope>
    <source>
        <strain evidence="7">ATCC30299</strain>
    </source>
</reference>
<keyword evidence="2 5" id="KW-0285">Flavoprotein</keyword>
<dbReference type="InterPro" id="IPR017938">
    <property type="entry name" value="Riboflavin_synthase-like_b-brl"/>
</dbReference>
<comment type="caution">
    <text evidence="7">The sequence shown here is derived from an EMBL/GenBank/DDBJ whole genome shotgun (WGS) entry which is preliminary data.</text>
</comment>
<organism evidence="7 8">
    <name type="scientific">Blepharisma stoltei</name>
    <dbReference type="NCBI Taxonomy" id="1481888"/>
    <lineage>
        <taxon>Eukaryota</taxon>
        <taxon>Sar</taxon>
        <taxon>Alveolata</taxon>
        <taxon>Ciliophora</taxon>
        <taxon>Postciliodesmatophora</taxon>
        <taxon>Heterotrichea</taxon>
        <taxon>Heterotrichida</taxon>
        <taxon>Blepharismidae</taxon>
        <taxon>Blepharisma</taxon>
    </lineage>
</organism>
<dbReference type="Pfam" id="PF00970">
    <property type="entry name" value="FAD_binding_6"/>
    <property type="match status" value="1"/>
</dbReference>
<dbReference type="InterPro" id="IPR001834">
    <property type="entry name" value="CBR-like"/>
</dbReference>
<dbReference type="GO" id="GO:0071949">
    <property type="term" value="F:FAD binding"/>
    <property type="evidence" value="ECO:0007669"/>
    <property type="project" value="TreeGrafter"/>
</dbReference>
<feature type="domain" description="FAD-binding FR-type" evidence="6">
    <location>
        <begin position="27"/>
        <end position="160"/>
    </location>
</feature>
<evidence type="ECO:0000256" key="4">
    <source>
        <dbReference type="ARBA" id="ARBA00023002"/>
    </source>
</evidence>
<dbReference type="PANTHER" id="PTHR19370">
    <property type="entry name" value="NADH-CYTOCHROME B5 REDUCTASE"/>
    <property type="match status" value="1"/>
</dbReference>
<evidence type="ECO:0000256" key="2">
    <source>
        <dbReference type="ARBA" id="ARBA00022630"/>
    </source>
</evidence>
<evidence type="ECO:0000313" key="7">
    <source>
        <dbReference type="EMBL" id="CAG9312853.1"/>
    </source>
</evidence>
<dbReference type="EMBL" id="CAJZBQ010000009">
    <property type="protein sequence ID" value="CAG9312853.1"/>
    <property type="molecule type" value="Genomic_DNA"/>
</dbReference>
<dbReference type="Proteomes" id="UP001162131">
    <property type="component" value="Unassembled WGS sequence"/>
</dbReference>
<dbReference type="SUPFAM" id="SSF63380">
    <property type="entry name" value="Riboflavin synthase domain-like"/>
    <property type="match status" value="1"/>
</dbReference>
<dbReference type="GO" id="GO:0016491">
    <property type="term" value="F:oxidoreductase activity"/>
    <property type="evidence" value="ECO:0007669"/>
    <property type="project" value="UniProtKB-KW"/>
</dbReference>
<gene>
    <name evidence="7" type="ORF">BSTOLATCC_MIC7645</name>
</gene>
<dbReference type="InterPro" id="IPR017927">
    <property type="entry name" value="FAD-bd_FR_type"/>
</dbReference>
<dbReference type="InterPro" id="IPR008333">
    <property type="entry name" value="Cbr1-like_FAD-bd_dom"/>
</dbReference>
<dbReference type="SUPFAM" id="SSF52343">
    <property type="entry name" value="Ferredoxin reductase-like, C-terminal NADP-linked domain"/>
    <property type="match status" value="1"/>
</dbReference>
<feature type="binding site" evidence="5">
    <location>
        <position position="128"/>
    </location>
    <ligand>
        <name>FAD</name>
        <dbReference type="ChEBI" id="CHEBI:57692"/>
    </ligand>
</feature>
<dbReference type="PROSITE" id="PS51384">
    <property type="entry name" value="FAD_FR"/>
    <property type="match status" value="1"/>
</dbReference>
<protein>
    <recommendedName>
        <fullName evidence="6">FAD-binding FR-type domain-containing protein</fullName>
    </recommendedName>
</protein>
<keyword evidence="8" id="KW-1185">Reference proteome</keyword>
<keyword evidence="4" id="KW-0560">Oxidoreductase</keyword>
<evidence type="ECO:0000256" key="3">
    <source>
        <dbReference type="ARBA" id="ARBA00022827"/>
    </source>
</evidence>
<proteinExistence type="predicted"/>
<keyword evidence="3 5" id="KW-0274">FAD</keyword>
<comment type="cofactor">
    <cofactor evidence="1 5">
        <name>FAD</name>
        <dbReference type="ChEBI" id="CHEBI:57692"/>
    </cofactor>
</comment>
<dbReference type="InterPro" id="IPR039261">
    <property type="entry name" value="FNR_nucleotide-bd"/>
</dbReference>
<evidence type="ECO:0000256" key="5">
    <source>
        <dbReference type="PIRSR" id="PIRSR601834-1"/>
    </source>
</evidence>
<feature type="binding site" evidence="5">
    <location>
        <position position="126"/>
    </location>
    <ligand>
        <name>FAD</name>
        <dbReference type="ChEBI" id="CHEBI:57692"/>
    </ligand>
</feature>
<feature type="binding site" evidence="5">
    <location>
        <position position="135"/>
    </location>
    <ligand>
        <name>FAD</name>
        <dbReference type="ChEBI" id="CHEBI:57692"/>
    </ligand>
</feature>
<dbReference type="AlphaFoldDB" id="A0AAU9IL28"/>
<name>A0AAU9IL28_9CILI</name>
<dbReference type="Gene3D" id="3.40.50.80">
    <property type="entry name" value="Nucleotide-binding domain of ferredoxin-NADP reductase (FNR) module"/>
    <property type="match status" value="1"/>
</dbReference>
<dbReference type="PANTHER" id="PTHR19370:SF185">
    <property type="entry name" value="NADH-CYTOCHROME B5 REDUCTASE"/>
    <property type="match status" value="1"/>
</dbReference>
<evidence type="ECO:0000313" key="8">
    <source>
        <dbReference type="Proteomes" id="UP001162131"/>
    </source>
</evidence>
<sequence length="287" mass="32865">MKIVDYLSINTISYPENFLINKNNSDQNNMIWRMAKKRKISHRTYIITFKSKEFELNPVWEKAEWLGKHFKASIMVKSSLTNKYTTISRYYSCIFVDLDSWKQEVSDEGSEITELTRNDVKGLSFIIKVYKGGIMTEYLKSLAKNEKIALKGPLGPGLSVDNLSGEFIAVAGGTGLVPFLDLVHYIWVNRNNPHEFKLTLIVSFRRKKDVFAYDLISATERAVNSNIFKFVLIVSSKKQKPCLRELLIENGKQKPKKAWVCGPSGFNSFVAEVLMQSGLERQNIIIM</sequence>
<evidence type="ECO:0000256" key="1">
    <source>
        <dbReference type="ARBA" id="ARBA00001974"/>
    </source>
</evidence>
<evidence type="ECO:0000259" key="6">
    <source>
        <dbReference type="PROSITE" id="PS51384"/>
    </source>
</evidence>
<accession>A0AAU9IL28</accession>
<dbReference type="Gene3D" id="2.40.30.10">
    <property type="entry name" value="Translation factors"/>
    <property type="match status" value="1"/>
</dbReference>